<evidence type="ECO:0000313" key="4">
    <source>
        <dbReference type="Proteomes" id="UP000094527"/>
    </source>
</evidence>
<dbReference type="Proteomes" id="UP000094527">
    <property type="component" value="Unassembled WGS sequence"/>
</dbReference>
<evidence type="ECO:0000313" key="3">
    <source>
        <dbReference type="EMBL" id="ODM97499.1"/>
    </source>
</evidence>
<sequence>VFKHPNFLLPFDLDVSEDQIVVTRALKPSRTVQGTLTGALLLESENMLMTLSHRGILSLNRMGDAGQLQELVSHDLSDFEEQNCDSTRTNEDQMNEQGGEQRQGRLQFGGLQMSPNRAMICVSKTLAEYYNHLALRTPSVLQFHSLFPVQNLWPFVYQKCVKNEFYLHRITDVLAAYQVLMAASDQHLKEVLDWTVPLAKKSIHDLQIVFWCLRMQPHVDRDQFTFAFNLKEEQPRAFLELKFKEIRAQRRETLVLDRIMQLWCRDLVEKVVEDPVKHQLEENVLNLQSLKTMYDFLGTKKRLLKERPLPLKPRLLVDPEPRKPACPLCGKATRFLKNPPERWRRNDDFSIEYEFDKEDFDGVLWHEQEHVQKARVHAITNCILSLIPAAYPHRKCTLCGTVCMLSPAFGQKPLCPLCNGLMNPPGEFYTEEELEEQADQVEDIVKQLEEQKMAALLASMKAGSTIISKADAAAAIRRSKIERMYVDHHPTEQEDE</sequence>
<feature type="non-terminal residue" evidence="3">
    <location>
        <position position="1"/>
    </location>
</feature>
<evidence type="ECO:0000256" key="1">
    <source>
        <dbReference type="SAM" id="Coils"/>
    </source>
</evidence>
<keyword evidence="4" id="KW-1185">Reference proteome</keyword>
<gene>
    <name evidence="3" type="ORF">Ocin01_09183</name>
</gene>
<feature type="coiled-coil region" evidence="1">
    <location>
        <begin position="431"/>
        <end position="458"/>
    </location>
</feature>
<accession>A0A1D2MWS6</accession>
<evidence type="ECO:0000256" key="2">
    <source>
        <dbReference type="SAM" id="MobiDB-lite"/>
    </source>
</evidence>
<keyword evidence="1" id="KW-0175">Coiled coil</keyword>
<reference evidence="3 4" key="1">
    <citation type="journal article" date="2016" name="Genome Biol. Evol.">
        <title>Gene Family Evolution Reflects Adaptation to Soil Environmental Stressors in the Genome of the Collembolan Orchesella cincta.</title>
        <authorList>
            <person name="Faddeeva-Vakhrusheva A."/>
            <person name="Derks M.F."/>
            <person name="Anvar S.Y."/>
            <person name="Agamennone V."/>
            <person name="Suring W."/>
            <person name="Smit S."/>
            <person name="van Straalen N.M."/>
            <person name="Roelofs D."/>
        </authorList>
    </citation>
    <scope>NUCLEOTIDE SEQUENCE [LARGE SCALE GENOMIC DNA]</scope>
    <source>
        <tissue evidence="3">Mixed pool</tissue>
    </source>
</reference>
<dbReference type="EMBL" id="LJIJ01000437">
    <property type="protein sequence ID" value="ODM97499.1"/>
    <property type="molecule type" value="Genomic_DNA"/>
</dbReference>
<feature type="region of interest" description="Disordered" evidence="2">
    <location>
        <begin position="80"/>
        <end position="102"/>
    </location>
</feature>
<protein>
    <submittedName>
        <fullName evidence="3">Uncharacterized protein</fullName>
    </submittedName>
</protein>
<name>A0A1D2MWS6_ORCCI</name>
<organism evidence="3 4">
    <name type="scientific">Orchesella cincta</name>
    <name type="common">Springtail</name>
    <name type="synonym">Podura cincta</name>
    <dbReference type="NCBI Taxonomy" id="48709"/>
    <lineage>
        <taxon>Eukaryota</taxon>
        <taxon>Metazoa</taxon>
        <taxon>Ecdysozoa</taxon>
        <taxon>Arthropoda</taxon>
        <taxon>Hexapoda</taxon>
        <taxon>Collembola</taxon>
        <taxon>Entomobryomorpha</taxon>
        <taxon>Entomobryoidea</taxon>
        <taxon>Orchesellidae</taxon>
        <taxon>Orchesellinae</taxon>
        <taxon>Orchesella</taxon>
    </lineage>
</organism>
<dbReference type="AlphaFoldDB" id="A0A1D2MWS6"/>
<comment type="caution">
    <text evidence="3">The sequence shown here is derived from an EMBL/GenBank/DDBJ whole genome shotgun (WGS) entry which is preliminary data.</text>
</comment>
<proteinExistence type="predicted"/>